<dbReference type="RefSeq" id="WP_186870043.1">
    <property type="nucleotide sequence ID" value="NZ_JACOOL010000007.1"/>
</dbReference>
<keyword evidence="1" id="KW-0812">Transmembrane</keyword>
<dbReference type="EMBL" id="JACOOL010000007">
    <property type="protein sequence ID" value="MBC5637333.1"/>
    <property type="molecule type" value="Genomic_DNA"/>
</dbReference>
<keyword evidence="1" id="KW-1133">Transmembrane helix</keyword>
<evidence type="ECO:0000313" key="4">
    <source>
        <dbReference type="Proteomes" id="UP000637359"/>
    </source>
</evidence>
<keyword evidence="4" id="KW-1185">Reference proteome</keyword>
<feature type="domain" description="Putative Flagellin Flp1-like" evidence="2">
    <location>
        <begin position="10"/>
        <end position="50"/>
    </location>
</feature>
<gene>
    <name evidence="3" type="ORF">H8S33_11005</name>
</gene>
<evidence type="ECO:0000256" key="1">
    <source>
        <dbReference type="SAM" id="Phobius"/>
    </source>
</evidence>
<feature type="transmembrane region" description="Helical" evidence="1">
    <location>
        <begin position="20"/>
        <end position="37"/>
    </location>
</feature>
<evidence type="ECO:0000259" key="2">
    <source>
        <dbReference type="Pfam" id="PF16982"/>
    </source>
</evidence>
<dbReference type="InterPro" id="IPR031564">
    <property type="entry name" value="Flp1-like"/>
</dbReference>
<sequence length="64" mass="7368">MGKIKEFMTRFWKDEEGLQTLEILLIIAVIVAIALLFRKTIMDWINKLLGFGNQNIDNFNPGGQ</sequence>
<dbReference type="Pfam" id="PF16982">
    <property type="entry name" value="Flp1_like"/>
    <property type="match status" value="1"/>
</dbReference>
<reference evidence="3" key="1">
    <citation type="submission" date="2020-08" db="EMBL/GenBank/DDBJ databases">
        <title>Genome public.</title>
        <authorList>
            <person name="Liu C."/>
            <person name="Sun Q."/>
        </authorList>
    </citation>
    <scope>NUCLEOTIDE SEQUENCE</scope>
    <source>
        <strain evidence="3">BX22</strain>
    </source>
</reference>
<organism evidence="3 4">
    <name type="scientific">Ornithinibacillus hominis</name>
    <dbReference type="NCBI Taxonomy" id="2763055"/>
    <lineage>
        <taxon>Bacteria</taxon>
        <taxon>Bacillati</taxon>
        <taxon>Bacillota</taxon>
        <taxon>Bacilli</taxon>
        <taxon>Bacillales</taxon>
        <taxon>Bacillaceae</taxon>
        <taxon>Ornithinibacillus</taxon>
    </lineage>
</organism>
<protein>
    <recommendedName>
        <fullName evidence="2">Putative Flagellin Flp1-like domain-containing protein</fullName>
    </recommendedName>
</protein>
<proteinExistence type="predicted"/>
<name>A0A923L6E6_9BACI</name>
<evidence type="ECO:0000313" key="3">
    <source>
        <dbReference type="EMBL" id="MBC5637333.1"/>
    </source>
</evidence>
<comment type="caution">
    <text evidence="3">The sequence shown here is derived from an EMBL/GenBank/DDBJ whole genome shotgun (WGS) entry which is preliminary data.</text>
</comment>
<dbReference type="AlphaFoldDB" id="A0A923L6E6"/>
<keyword evidence="1" id="KW-0472">Membrane</keyword>
<accession>A0A923L6E6</accession>
<dbReference type="Proteomes" id="UP000637359">
    <property type="component" value="Unassembled WGS sequence"/>
</dbReference>